<dbReference type="Proteomes" id="UP000821837">
    <property type="component" value="Chromosome 1"/>
</dbReference>
<organism evidence="1 2">
    <name type="scientific">Rhipicephalus sanguineus</name>
    <name type="common">Brown dog tick</name>
    <name type="synonym">Ixodes sanguineus</name>
    <dbReference type="NCBI Taxonomy" id="34632"/>
    <lineage>
        <taxon>Eukaryota</taxon>
        <taxon>Metazoa</taxon>
        <taxon>Ecdysozoa</taxon>
        <taxon>Arthropoda</taxon>
        <taxon>Chelicerata</taxon>
        <taxon>Arachnida</taxon>
        <taxon>Acari</taxon>
        <taxon>Parasitiformes</taxon>
        <taxon>Ixodida</taxon>
        <taxon>Ixodoidea</taxon>
        <taxon>Ixodidae</taxon>
        <taxon>Rhipicephalinae</taxon>
        <taxon>Rhipicephalus</taxon>
        <taxon>Rhipicephalus</taxon>
    </lineage>
</organism>
<sequence>MRIHGGAKSGRATAQAAEVPARFFRPRPAPSGLFCAERAMFALAQRESHRSADSSPRESLRGADLILLLRALLRYGGDRRRHSLFVNMLAAPRDQYRANALACSLGFFHPCLERTRARVLCENKDAVLDGFEKSFSAKRKRNHTNDDCEDCDDLYEAVNSIVGGDLEGNFESFAMADADVPVVAPATDAEIVDLLGGPDEEEEPLDEQPREIPTVAQTQEILRLLRNRVECAGGDHDLIICLNKLERALLAPSRSTRQSQLTDFFVRE</sequence>
<keyword evidence="2" id="KW-1185">Reference proteome</keyword>
<gene>
    <name evidence="1" type="ORF">HPB52_005769</name>
</gene>
<proteinExistence type="predicted"/>
<reference evidence="1" key="2">
    <citation type="submission" date="2021-09" db="EMBL/GenBank/DDBJ databases">
        <authorList>
            <person name="Jia N."/>
            <person name="Wang J."/>
            <person name="Shi W."/>
            <person name="Du L."/>
            <person name="Sun Y."/>
            <person name="Zhan W."/>
            <person name="Jiang J."/>
            <person name="Wang Q."/>
            <person name="Zhang B."/>
            <person name="Ji P."/>
            <person name="Sakyi L.B."/>
            <person name="Cui X."/>
            <person name="Yuan T."/>
            <person name="Jiang B."/>
            <person name="Yang W."/>
            <person name="Lam T.T.-Y."/>
            <person name="Chang Q."/>
            <person name="Ding S."/>
            <person name="Wang X."/>
            <person name="Zhu J."/>
            <person name="Ruan X."/>
            <person name="Zhao L."/>
            <person name="Wei J."/>
            <person name="Que T."/>
            <person name="Du C."/>
            <person name="Cheng J."/>
            <person name="Dai P."/>
            <person name="Han X."/>
            <person name="Huang E."/>
            <person name="Gao Y."/>
            <person name="Liu J."/>
            <person name="Shao H."/>
            <person name="Ye R."/>
            <person name="Li L."/>
            <person name="Wei W."/>
            <person name="Wang X."/>
            <person name="Wang C."/>
            <person name="Huo Q."/>
            <person name="Li W."/>
            <person name="Guo W."/>
            <person name="Chen H."/>
            <person name="Chen S."/>
            <person name="Zhou L."/>
            <person name="Zhou L."/>
            <person name="Ni X."/>
            <person name="Tian J."/>
            <person name="Zhou Y."/>
            <person name="Sheng Y."/>
            <person name="Liu T."/>
            <person name="Pan Y."/>
            <person name="Xia L."/>
            <person name="Li J."/>
            <person name="Zhao F."/>
            <person name="Cao W."/>
        </authorList>
    </citation>
    <scope>NUCLEOTIDE SEQUENCE</scope>
    <source>
        <strain evidence="1">Rsan-2018</strain>
        <tissue evidence="1">Larvae</tissue>
    </source>
</reference>
<comment type="caution">
    <text evidence="1">The sequence shown here is derived from an EMBL/GenBank/DDBJ whole genome shotgun (WGS) entry which is preliminary data.</text>
</comment>
<dbReference type="EMBL" id="JABSTV010001245">
    <property type="protein sequence ID" value="KAH7982580.1"/>
    <property type="molecule type" value="Genomic_DNA"/>
</dbReference>
<reference evidence="1" key="1">
    <citation type="journal article" date="2020" name="Cell">
        <title>Large-Scale Comparative Analyses of Tick Genomes Elucidate Their Genetic Diversity and Vector Capacities.</title>
        <authorList>
            <consortium name="Tick Genome and Microbiome Consortium (TIGMIC)"/>
            <person name="Jia N."/>
            <person name="Wang J."/>
            <person name="Shi W."/>
            <person name="Du L."/>
            <person name="Sun Y."/>
            <person name="Zhan W."/>
            <person name="Jiang J.F."/>
            <person name="Wang Q."/>
            <person name="Zhang B."/>
            <person name="Ji P."/>
            <person name="Bell-Sakyi L."/>
            <person name="Cui X.M."/>
            <person name="Yuan T.T."/>
            <person name="Jiang B.G."/>
            <person name="Yang W.F."/>
            <person name="Lam T.T."/>
            <person name="Chang Q.C."/>
            <person name="Ding S.J."/>
            <person name="Wang X.J."/>
            <person name="Zhu J.G."/>
            <person name="Ruan X.D."/>
            <person name="Zhao L."/>
            <person name="Wei J.T."/>
            <person name="Ye R.Z."/>
            <person name="Que T.C."/>
            <person name="Du C.H."/>
            <person name="Zhou Y.H."/>
            <person name="Cheng J.X."/>
            <person name="Dai P.F."/>
            <person name="Guo W.B."/>
            <person name="Han X.H."/>
            <person name="Huang E.J."/>
            <person name="Li L.F."/>
            <person name="Wei W."/>
            <person name="Gao Y.C."/>
            <person name="Liu J.Z."/>
            <person name="Shao H.Z."/>
            <person name="Wang X."/>
            <person name="Wang C.C."/>
            <person name="Yang T.C."/>
            <person name="Huo Q.B."/>
            <person name="Li W."/>
            <person name="Chen H.Y."/>
            <person name="Chen S.E."/>
            <person name="Zhou L.G."/>
            <person name="Ni X.B."/>
            <person name="Tian J.H."/>
            <person name="Sheng Y."/>
            <person name="Liu T."/>
            <person name="Pan Y.S."/>
            <person name="Xia L.Y."/>
            <person name="Li J."/>
            <person name="Zhao F."/>
            <person name="Cao W.C."/>
        </authorList>
    </citation>
    <scope>NUCLEOTIDE SEQUENCE</scope>
    <source>
        <strain evidence="1">Rsan-2018</strain>
    </source>
</reference>
<accession>A0A9D4T8N8</accession>
<name>A0A9D4T8N8_RHISA</name>
<evidence type="ECO:0000313" key="1">
    <source>
        <dbReference type="EMBL" id="KAH7982580.1"/>
    </source>
</evidence>
<evidence type="ECO:0000313" key="2">
    <source>
        <dbReference type="Proteomes" id="UP000821837"/>
    </source>
</evidence>
<dbReference type="VEuPathDB" id="VectorBase:RSAN_035370"/>
<dbReference type="AlphaFoldDB" id="A0A9D4T8N8"/>
<protein>
    <submittedName>
        <fullName evidence="1">Uncharacterized protein</fullName>
    </submittedName>
</protein>